<evidence type="ECO:0000313" key="3">
    <source>
        <dbReference type="EMBL" id="CAD8200487.1"/>
    </source>
</evidence>
<comment type="caution">
    <text evidence="3">The sequence shown here is derived from an EMBL/GenBank/DDBJ whole genome shotgun (WGS) entry which is preliminary data.</text>
</comment>
<keyword evidence="1" id="KW-0472">Membrane</keyword>
<dbReference type="Proteomes" id="UP000689195">
    <property type="component" value="Unassembled WGS sequence"/>
</dbReference>
<sequence length="115" mass="13595">MTIFICLMQMIIFTAFASKKSKQKQYEYLNETMLLIVLTVFVSLISFCILIFIILACLHQCGFRFIRQENLNKNEIQQEQQMIVMIPSIEKQQYNQFLQDVNQTLDVSRLSNNQC</sequence>
<keyword evidence="1" id="KW-0812">Transmembrane</keyword>
<dbReference type="OrthoDB" id="304685at2759"/>
<reference evidence="3" key="1">
    <citation type="submission" date="2021-01" db="EMBL/GenBank/DDBJ databases">
        <authorList>
            <consortium name="Genoscope - CEA"/>
            <person name="William W."/>
        </authorList>
    </citation>
    <scope>NUCLEOTIDE SEQUENCE</scope>
</reference>
<gene>
    <name evidence="3" type="ORF">PPENT_87.1.T1240166</name>
</gene>
<name>A0A8S1XHJ7_9CILI</name>
<protein>
    <recommendedName>
        <fullName evidence="5">Transmembrane protein</fullName>
    </recommendedName>
</protein>
<keyword evidence="4" id="KW-1185">Reference proteome</keyword>
<organism evidence="3 4">
    <name type="scientific">Paramecium pentaurelia</name>
    <dbReference type="NCBI Taxonomy" id="43138"/>
    <lineage>
        <taxon>Eukaryota</taxon>
        <taxon>Sar</taxon>
        <taxon>Alveolata</taxon>
        <taxon>Ciliophora</taxon>
        <taxon>Intramacronucleata</taxon>
        <taxon>Oligohymenophorea</taxon>
        <taxon>Peniculida</taxon>
        <taxon>Parameciidae</taxon>
        <taxon>Paramecium</taxon>
    </lineage>
</organism>
<evidence type="ECO:0000256" key="2">
    <source>
        <dbReference type="SAM" id="SignalP"/>
    </source>
</evidence>
<feature type="signal peptide" evidence="2">
    <location>
        <begin position="1"/>
        <end position="17"/>
    </location>
</feature>
<dbReference type="EMBL" id="CAJJDO010000124">
    <property type="protein sequence ID" value="CAD8200487.1"/>
    <property type="molecule type" value="Genomic_DNA"/>
</dbReference>
<accession>A0A8S1XHJ7</accession>
<proteinExistence type="predicted"/>
<evidence type="ECO:0000256" key="1">
    <source>
        <dbReference type="SAM" id="Phobius"/>
    </source>
</evidence>
<keyword evidence="2" id="KW-0732">Signal</keyword>
<feature type="transmembrane region" description="Helical" evidence="1">
    <location>
        <begin position="33"/>
        <end position="58"/>
    </location>
</feature>
<dbReference type="AlphaFoldDB" id="A0A8S1XHJ7"/>
<evidence type="ECO:0000313" key="4">
    <source>
        <dbReference type="Proteomes" id="UP000689195"/>
    </source>
</evidence>
<keyword evidence="1" id="KW-1133">Transmembrane helix</keyword>
<evidence type="ECO:0008006" key="5">
    <source>
        <dbReference type="Google" id="ProtNLM"/>
    </source>
</evidence>
<feature type="chain" id="PRO_5035889017" description="Transmembrane protein" evidence="2">
    <location>
        <begin position="18"/>
        <end position="115"/>
    </location>
</feature>